<reference evidence="4" key="1">
    <citation type="submission" date="2017-10" db="EMBL/GenBank/DDBJ databases">
        <title>Rapid genome shrinkage in a self-fertile nematode reveals novel sperm competition proteins.</title>
        <authorList>
            <person name="Yin D."/>
            <person name="Schwarz E.M."/>
            <person name="Thomas C.G."/>
            <person name="Felde R.L."/>
            <person name="Korf I.F."/>
            <person name="Cutter A.D."/>
            <person name="Schartner C.M."/>
            <person name="Ralston E.J."/>
            <person name="Meyer B.J."/>
            <person name="Haag E.S."/>
        </authorList>
    </citation>
    <scope>NUCLEOTIDE SEQUENCE [LARGE SCALE GENOMIC DNA]</scope>
    <source>
        <strain evidence="4">JU1422</strain>
    </source>
</reference>
<dbReference type="Proteomes" id="UP000230233">
    <property type="component" value="Unassembled WGS sequence"/>
</dbReference>
<dbReference type="AlphaFoldDB" id="A0A2G5S9T9"/>
<keyword evidence="1" id="KW-0812">Transmembrane</keyword>
<keyword evidence="1" id="KW-0472">Membrane</keyword>
<feature type="transmembrane region" description="Helical" evidence="1">
    <location>
        <begin position="129"/>
        <end position="150"/>
    </location>
</feature>
<evidence type="ECO:0000256" key="1">
    <source>
        <dbReference type="SAM" id="Phobius"/>
    </source>
</evidence>
<keyword evidence="4" id="KW-1185">Reference proteome</keyword>
<evidence type="ECO:0000313" key="4">
    <source>
        <dbReference type="Proteomes" id="UP000230233"/>
    </source>
</evidence>
<evidence type="ECO:0000313" key="3">
    <source>
        <dbReference type="EMBL" id="PIC11672.1"/>
    </source>
</evidence>
<protein>
    <recommendedName>
        <fullName evidence="5">CX domain-containing protein</fullName>
    </recommendedName>
</protein>
<gene>
    <name evidence="3" type="ORF">B9Z55_028930</name>
</gene>
<dbReference type="EMBL" id="PDUG01000056">
    <property type="protein sequence ID" value="PIC11672.1"/>
    <property type="molecule type" value="Genomic_DNA"/>
</dbReference>
<feature type="signal peptide" evidence="2">
    <location>
        <begin position="1"/>
        <end position="15"/>
    </location>
</feature>
<keyword evidence="1" id="KW-1133">Transmembrane helix</keyword>
<keyword evidence="2" id="KW-0732">Signal</keyword>
<dbReference type="STRING" id="1611254.A0A2G5S9T9"/>
<feature type="chain" id="PRO_5013673811" description="CX domain-containing protein" evidence="2">
    <location>
        <begin position="16"/>
        <end position="186"/>
    </location>
</feature>
<accession>A0A2G5S9T9</accession>
<evidence type="ECO:0008006" key="5">
    <source>
        <dbReference type="Google" id="ProtNLM"/>
    </source>
</evidence>
<dbReference type="PROSITE" id="PS51257">
    <property type="entry name" value="PROKAR_LIPOPROTEIN"/>
    <property type="match status" value="1"/>
</dbReference>
<organism evidence="3 4">
    <name type="scientific">Caenorhabditis nigoni</name>
    <dbReference type="NCBI Taxonomy" id="1611254"/>
    <lineage>
        <taxon>Eukaryota</taxon>
        <taxon>Metazoa</taxon>
        <taxon>Ecdysozoa</taxon>
        <taxon>Nematoda</taxon>
        <taxon>Chromadorea</taxon>
        <taxon>Rhabditida</taxon>
        <taxon>Rhabditina</taxon>
        <taxon>Rhabditomorpha</taxon>
        <taxon>Rhabditoidea</taxon>
        <taxon>Rhabditidae</taxon>
        <taxon>Peloderinae</taxon>
        <taxon>Caenorhabditis</taxon>
    </lineage>
</organism>
<name>A0A2G5S9T9_9PELO</name>
<dbReference type="OrthoDB" id="5774646at2759"/>
<comment type="caution">
    <text evidence="3">The sequence shown here is derived from an EMBL/GenBank/DDBJ whole genome shotgun (WGS) entry which is preliminary data.</text>
</comment>
<evidence type="ECO:0000256" key="2">
    <source>
        <dbReference type="SAM" id="SignalP"/>
    </source>
</evidence>
<proteinExistence type="predicted"/>
<sequence>MRIFLFLLFLPTVFCQFHLFIVISCESYCHVTFRHHEMEYYSVMEHSAQIARHFEDPVPQVLFQIDNFYNTTDFMPVTTKIQWTSYLNKTFYYNQDGAMIVAHYFCPEGRCLIDNTRIEYKRSIEQWCLGLVMIGLMFFMVISGAAEAIYKWTKQKIFRKRSNTPQPYNSLELTDMSKRAVTVTTA</sequence>